<comment type="caution">
    <text evidence="1">The sequence shown here is derived from an EMBL/GenBank/DDBJ whole genome shotgun (WGS) entry which is preliminary data.</text>
</comment>
<gene>
    <name evidence="1" type="ORF">DPMN_138657</name>
</gene>
<dbReference type="AlphaFoldDB" id="A0A9D4G4W7"/>
<evidence type="ECO:0000313" key="2">
    <source>
        <dbReference type="Proteomes" id="UP000828390"/>
    </source>
</evidence>
<dbReference type="EMBL" id="JAIWYP010000006">
    <property type="protein sequence ID" value="KAH3810267.1"/>
    <property type="molecule type" value="Genomic_DNA"/>
</dbReference>
<reference evidence="1" key="1">
    <citation type="journal article" date="2019" name="bioRxiv">
        <title>The Genome of the Zebra Mussel, Dreissena polymorpha: A Resource for Invasive Species Research.</title>
        <authorList>
            <person name="McCartney M.A."/>
            <person name="Auch B."/>
            <person name="Kono T."/>
            <person name="Mallez S."/>
            <person name="Zhang Y."/>
            <person name="Obille A."/>
            <person name="Becker A."/>
            <person name="Abrahante J.E."/>
            <person name="Garbe J."/>
            <person name="Badalamenti J.P."/>
            <person name="Herman A."/>
            <person name="Mangelson H."/>
            <person name="Liachko I."/>
            <person name="Sullivan S."/>
            <person name="Sone E.D."/>
            <person name="Koren S."/>
            <person name="Silverstein K.A.T."/>
            <person name="Beckman K.B."/>
            <person name="Gohl D.M."/>
        </authorList>
    </citation>
    <scope>NUCLEOTIDE SEQUENCE</scope>
    <source>
        <strain evidence="1">Duluth1</strain>
        <tissue evidence="1">Whole animal</tissue>
    </source>
</reference>
<proteinExistence type="predicted"/>
<sequence length="53" mass="5817">MLDLVFSNNLSLVKTSSSVPGISDHAMVVTAIDIIPQCIKQKPRKIFIFSKAN</sequence>
<dbReference type="Proteomes" id="UP000828390">
    <property type="component" value="Unassembled WGS sequence"/>
</dbReference>
<accession>A0A9D4G4W7</accession>
<reference evidence="1" key="2">
    <citation type="submission" date="2020-11" db="EMBL/GenBank/DDBJ databases">
        <authorList>
            <person name="McCartney M.A."/>
            <person name="Auch B."/>
            <person name="Kono T."/>
            <person name="Mallez S."/>
            <person name="Becker A."/>
            <person name="Gohl D.M."/>
            <person name="Silverstein K.A.T."/>
            <person name="Koren S."/>
            <person name="Bechman K.B."/>
            <person name="Herman A."/>
            <person name="Abrahante J.E."/>
            <person name="Garbe J."/>
        </authorList>
    </citation>
    <scope>NUCLEOTIDE SEQUENCE</scope>
    <source>
        <strain evidence="1">Duluth1</strain>
        <tissue evidence="1">Whole animal</tissue>
    </source>
</reference>
<name>A0A9D4G4W7_DREPO</name>
<organism evidence="1 2">
    <name type="scientific">Dreissena polymorpha</name>
    <name type="common">Zebra mussel</name>
    <name type="synonym">Mytilus polymorpha</name>
    <dbReference type="NCBI Taxonomy" id="45954"/>
    <lineage>
        <taxon>Eukaryota</taxon>
        <taxon>Metazoa</taxon>
        <taxon>Spiralia</taxon>
        <taxon>Lophotrochozoa</taxon>
        <taxon>Mollusca</taxon>
        <taxon>Bivalvia</taxon>
        <taxon>Autobranchia</taxon>
        <taxon>Heteroconchia</taxon>
        <taxon>Euheterodonta</taxon>
        <taxon>Imparidentia</taxon>
        <taxon>Neoheterodontei</taxon>
        <taxon>Myida</taxon>
        <taxon>Dreissenoidea</taxon>
        <taxon>Dreissenidae</taxon>
        <taxon>Dreissena</taxon>
    </lineage>
</organism>
<keyword evidence="2" id="KW-1185">Reference proteome</keyword>
<evidence type="ECO:0000313" key="1">
    <source>
        <dbReference type="EMBL" id="KAH3810267.1"/>
    </source>
</evidence>
<protein>
    <submittedName>
        <fullName evidence="1">Uncharacterized protein</fullName>
    </submittedName>
</protein>